<comment type="caution">
    <text evidence="3">The sequence shown here is derived from an EMBL/GenBank/DDBJ whole genome shotgun (WGS) entry which is preliminary data.</text>
</comment>
<feature type="compositionally biased region" description="Low complexity" evidence="1">
    <location>
        <begin position="244"/>
        <end position="253"/>
    </location>
</feature>
<protein>
    <submittedName>
        <fullName evidence="3">Uncharacterized protein</fullName>
    </submittedName>
</protein>
<feature type="transmembrane region" description="Helical" evidence="2">
    <location>
        <begin position="12"/>
        <end position="31"/>
    </location>
</feature>
<name>A0ABS4Q1G0_9PSEU</name>
<dbReference type="PANTHER" id="PTHR48162">
    <property type="entry name" value="YALI0A06930P"/>
    <property type="match status" value="1"/>
</dbReference>
<dbReference type="PANTHER" id="PTHR48162:SF1">
    <property type="entry name" value="RIBOSOMAL L1 DOMAIN-CONTAINING PROTEIN CG13096"/>
    <property type="match status" value="1"/>
</dbReference>
<keyword evidence="4" id="KW-1185">Reference proteome</keyword>
<dbReference type="InterPro" id="IPR053110">
    <property type="entry name" value="Ribosomal_L1-TF"/>
</dbReference>
<evidence type="ECO:0000313" key="4">
    <source>
        <dbReference type="Proteomes" id="UP000741013"/>
    </source>
</evidence>
<feature type="compositionally biased region" description="Basic and acidic residues" evidence="1">
    <location>
        <begin position="171"/>
        <end position="206"/>
    </location>
</feature>
<feature type="region of interest" description="Disordered" evidence="1">
    <location>
        <begin position="36"/>
        <end position="305"/>
    </location>
</feature>
<dbReference type="EMBL" id="JAGGMS010000001">
    <property type="protein sequence ID" value="MBP2185506.1"/>
    <property type="molecule type" value="Genomic_DNA"/>
</dbReference>
<feature type="compositionally biased region" description="Low complexity" evidence="1">
    <location>
        <begin position="270"/>
        <end position="295"/>
    </location>
</feature>
<keyword evidence="2" id="KW-0472">Membrane</keyword>
<evidence type="ECO:0000313" key="3">
    <source>
        <dbReference type="EMBL" id="MBP2185506.1"/>
    </source>
</evidence>
<dbReference type="Proteomes" id="UP000741013">
    <property type="component" value="Unassembled WGS sequence"/>
</dbReference>
<reference evidence="3 4" key="1">
    <citation type="submission" date="2021-03" db="EMBL/GenBank/DDBJ databases">
        <title>Sequencing the genomes of 1000 actinobacteria strains.</title>
        <authorList>
            <person name="Klenk H.-P."/>
        </authorList>
    </citation>
    <scope>NUCLEOTIDE SEQUENCE [LARGE SCALE GENOMIC DNA]</scope>
    <source>
        <strain evidence="3 4">DSM 45510</strain>
    </source>
</reference>
<keyword evidence="2" id="KW-0812">Transmembrane</keyword>
<evidence type="ECO:0000256" key="2">
    <source>
        <dbReference type="SAM" id="Phobius"/>
    </source>
</evidence>
<feature type="compositionally biased region" description="Basic and acidic residues" evidence="1">
    <location>
        <begin position="91"/>
        <end position="163"/>
    </location>
</feature>
<keyword evidence="2" id="KW-1133">Transmembrane helix</keyword>
<sequence length="558" mass="60525">MQWRKVTTPVKVAGHVGVGAAMTVLFGLWGATTSQASPKAAAAPHPCACKGPGTLEGDKAGAAKPTAPKSWESVAKQFKPAPAPKPAKPAPKADKAAPERKQPTQSRPERDDSKDTRKEPERDDRHDEDRDDDKRRDDNDQHDESRDDDRRDANRNNDDHRDEDRDDDEERRDRDRRDDDRQDDDRRDRDHQDDRQDGDKGERADESDNDSADADEVDERAGEAEETLEEPDLDEPADEPQVPEPAVVESPAVAPQPSPLPEPQAVKLRAAAAPAVFRTSSRTPKPRTTLASAGQPAPPPEPVVEQGADLPQAQFANGTSLVVIGDEHYLNGVLLPKTIGPQTSDGLAIDFDNWLGEWAGSILWKGLEGRDDAAEILLREYCTDRPAACGPDLAAQLTAVAPGVPVRVYESGLGGILKPVARALSFGAKVPNLSELAKAGTVARIGDFGTQTDALLHFAKHVKGVQISKKTGKTVAKKGGADMPEFLNFAEYRTAARSMMGAGRPNGVLEAFRANGDVLRVNPQTGYFGIRTKEGVIRTFFRPDGDPLAYFIKEATTP</sequence>
<gene>
    <name evidence="3" type="ORF">JOM49_007032</name>
</gene>
<feature type="compositionally biased region" description="Low complexity" evidence="1">
    <location>
        <begin position="36"/>
        <end position="53"/>
    </location>
</feature>
<evidence type="ECO:0000256" key="1">
    <source>
        <dbReference type="SAM" id="MobiDB-lite"/>
    </source>
</evidence>
<feature type="compositionally biased region" description="Acidic residues" evidence="1">
    <location>
        <begin position="207"/>
        <end position="238"/>
    </location>
</feature>
<accession>A0ABS4Q1G0</accession>
<proteinExistence type="predicted"/>
<organism evidence="3 4">
    <name type="scientific">Amycolatopsis magusensis</name>
    <dbReference type="NCBI Taxonomy" id="882444"/>
    <lineage>
        <taxon>Bacteria</taxon>
        <taxon>Bacillati</taxon>
        <taxon>Actinomycetota</taxon>
        <taxon>Actinomycetes</taxon>
        <taxon>Pseudonocardiales</taxon>
        <taxon>Pseudonocardiaceae</taxon>
        <taxon>Amycolatopsis</taxon>
    </lineage>
</organism>
<dbReference type="RefSeq" id="WP_209668388.1">
    <property type="nucleotide sequence ID" value="NZ_JAGGMS010000001.1"/>
</dbReference>